<evidence type="ECO:0000313" key="3">
    <source>
        <dbReference type="Proteomes" id="UP000184339"/>
    </source>
</evidence>
<feature type="signal peptide" evidence="1">
    <location>
        <begin position="1"/>
        <end position="27"/>
    </location>
</feature>
<proteinExistence type="predicted"/>
<dbReference type="RefSeq" id="WP_229255830.1">
    <property type="nucleotide sequence ID" value="NZ_FRCX01000018.1"/>
</dbReference>
<gene>
    <name evidence="2" type="ORF">SAMN05192549_11823</name>
</gene>
<accession>A0A1M7RBI0</accession>
<evidence type="ECO:0000256" key="1">
    <source>
        <dbReference type="SAM" id="SignalP"/>
    </source>
</evidence>
<dbReference type="AlphaFoldDB" id="A0A1M7RBI0"/>
<sequence>MKTVLFLKSALATLAVAPLLLSMPAQAQAPSPAVAAAVADKTRPEKDTQQDAIRRPAELIAFANIKPGDVVMDVWPGGGYWSRVFSTLVGPKGKVYAYVPAEITGFKSDPLALAKAIPAEPGHGNVEAISYPAAEQPQSDMFNKVDVVWTFENYHDLYDSFMKGADVNAFNQAVFKRLKPGGYYIIVDHAAVAGTGLKHTEDLHRIDLATVKAEVQKAGFVLDGESSVLAIPGDDHLLKVFDPAVRGKTDRFVLRFKKPSR</sequence>
<reference evidence="3" key="1">
    <citation type="submission" date="2016-11" db="EMBL/GenBank/DDBJ databases">
        <authorList>
            <person name="Varghese N."/>
            <person name="Submissions S."/>
        </authorList>
    </citation>
    <scope>NUCLEOTIDE SEQUENCE [LARGE SCALE GENOMIC DNA]</scope>
    <source>
        <strain evidence="3">Sac-22</strain>
    </source>
</reference>
<keyword evidence="3" id="KW-1185">Reference proteome</keyword>
<dbReference type="PIRSF" id="PIRSF031679">
    <property type="entry name" value="Mtase_Alr7345_prd"/>
    <property type="match status" value="1"/>
</dbReference>
<dbReference type="Proteomes" id="UP000184339">
    <property type="component" value="Unassembled WGS sequence"/>
</dbReference>
<dbReference type="Gene3D" id="3.40.50.150">
    <property type="entry name" value="Vaccinia Virus protein VP39"/>
    <property type="match status" value="1"/>
</dbReference>
<dbReference type="EMBL" id="FRCX01000018">
    <property type="protein sequence ID" value="SHN43675.1"/>
    <property type="molecule type" value="Genomic_DNA"/>
</dbReference>
<dbReference type="GO" id="GO:0008168">
    <property type="term" value="F:methyltransferase activity"/>
    <property type="evidence" value="ECO:0007669"/>
    <property type="project" value="UniProtKB-KW"/>
</dbReference>
<dbReference type="InterPro" id="IPR029063">
    <property type="entry name" value="SAM-dependent_MTases_sf"/>
</dbReference>
<name>A0A1M7RBI0_9BURK</name>
<dbReference type="GO" id="GO:0032259">
    <property type="term" value="P:methylation"/>
    <property type="evidence" value="ECO:0007669"/>
    <property type="project" value="UniProtKB-KW"/>
</dbReference>
<keyword evidence="2" id="KW-0489">Methyltransferase</keyword>
<dbReference type="STRING" id="551987.SAMN05192549_11823"/>
<keyword evidence="1" id="KW-0732">Signal</keyword>
<protein>
    <submittedName>
        <fullName evidence="2">Predicted methyltransferase</fullName>
    </submittedName>
</protein>
<dbReference type="InterPro" id="IPR016980">
    <property type="entry name" value="S-AdoMet-dep_MeTrfase_Alr7345"/>
</dbReference>
<keyword evidence="2" id="KW-0808">Transferase</keyword>
<organism evidence="2 3">
    <name type="scientific">Duganella sacchari</name>
    <dbReference type="NCBI Taxonomy" id="551987"/>
    <lineage>
        <taxon>Bacteria</taxon>
        <taxon>Pseudomonadati</taxon>
        <taxon>Pseudomonadota</taxon>
        <taxon>Betaproteobacteria</taxon>
        <taxon>Burkholderiales</taxon>
        <taxon>Oxalobacteraceae</taxon>
        <taxon>Telluria group</taxon>
        <taxon>Duganella</taxon>
    </lineage>
</organism>
<feature type="chain" id="PRO_5013065491" evidence="1">
    <location>
        <begin position="28"/>
        <end position="261"/>
    </location>
</feature>
<evidence type="ECO:0000313" key="2">
    <source>
        <dbReference type="EMBL" id="SHN43675.1"/>
    </source>
</evidence>
<dbReference type="SUPFAM" id="SSF53335">
    <property type="entry name" value="S-adenosyl-L-methionine-dependent methyltransferases"/>
    <property type="match status" value="1"/>
</dbReference>